<comment type="caution">
    <text evidence="1">The sequence shown here is derived from an EMBL/GenBank/DDBJ whole genome shotgun (WGS) entry which is preliminary data.</text>
</comment>
<protein>
    <submittedName>
        <fullName evidence="1">Uncharacterized protein</fullName>
    </submittedName>
</protein>
<organism evidence="1 2">
    <name type="scientific">Laceyella tengchongensis</name>
    <dbReference type="NCBI Taxonomy" id="574699"/>
    <lineage>
        <taxon>Bacteria</taxon>
        <taxon>Bacillati</taxon>
        <taxon>Bacillota</taxon>
        <taxon>Bacilli</taxon>
        <taxon>Bacillales</taxon>
        <taxon>Thermoactinomycetaceae</taxon>
        <taxon>Laceyella</taxon>
    </lineage>
</organism>
<gene>
    <name evidence="1" type="ORF">SAMN06265361_10953</name>
</gene>
<evidence type="ECO:0000313" key="2">
    <source>
        <dbReference type="Proteomes" id="UP001157946"/>
    </source>
</evidence>
<dbReference type="EMBL" id="FXTU01000009">
    <property type="protein sequence ID" value="SMP32837.1"/>
    <property type="molecule type" value="Genomic_DNA"/>
</dbReference>
<dbReference type="Proteomes" id="UP001157946">
    <property type="component" value="Unassembled WGS sequence"/>
</dbReference>
<reference evidence="1" key="1">
    <citation type="submission" date="2017-05" db="EMBL/GenBank/DDBJ databases">
        <authorList>
            <person name="Varghese N."/>
            <person name="Submissions S."/>
        </authorList>
    </citation>
    <scope>NUCLEOTIDE SEQUENCE</scope>
    <source>
        <strain evidence="1">DSM 45262</strain>
    </source>
</reference>
<sequence length="164" mass="19163">MSISDFSAKLTMIIRDIQKSLQHIRTNQKKINRVLRDAHVLDRSLEEARIETWGFDVNHIIKEIVRVFIRESHLDDAYDELIELVDDVTEYVDKDRVMSDEEVVAMRMMCKDLANCESLMRQAWMVTDVNQLVANVANVVQLLSEIQRYQNHLICTVEVKEDGN</sequence>
<name>A0AA45WRZ2_9BACL</name>
<proteinExistence type="predicted"/>
<evidence type="ECO:0000313" key="1">
    <source>
        <dbReference type="EMBL" id="SMP32837.1"/>
    </source>
</evidence>
<dbReference type="RefSeq" id="WP_102991191.1">
    <property type="nucleotide sequence ID" value="NZ_FXTU01000009.1"/>
</dbReference>
<keyword evidence="2" id="KW-1185">Reference proteome</keyword>
<dbReference type="AlphaFoldDB" id="A0AA45WRZ2"/>
<accession>A0AA45WRZ2</accession>